<name>A0ACC2SS74_9FUNG</name>
<evidence type="ECO:0000313" key="1">
    <source>
        <dbReference type="EMBL" id="KAJ9065150.1"/>
    </source>
</evidence>
<sequence>MSSDHVHRLVAEAKAATSAEAELSKLESLEKLLRGNYQLLYGTFSQISSLAESDFKAVNKWLCELFRKAFTNNNLPHQIAPVLPRMLIIVSNFIQSNDSVLALKGLHCASGIFSSMLTLMINHPKVTPELWKALQDLARIGSGINVSDNSNLGFGVIKLLQVIIITLTSSNPDTKIVPQDHPFLPKNISELGLGYFQHLVSLTNLDGT</sequence>
<dbReference type="Proteomes" id="UP001165960">
    <property type="component" value="Unassembled WGS sequence"/>
</dbReference>
<dbReference type="EMBL" id="QTSX02004375">
    <property type="protein sequence ID" value="KAJ9065150.1"/>
    <property type="molecule type" value="Genomic_DNA"/>
</dbReference>
<accession>A0ACC2SS74</accession>
<keyword evidence="2" id="KW-1185">Reference proteome</keyword>
<reference evidence="1" key="1">
    <citation type="submission" date="2022-04" db="EMBL/GenBank/DDBJ databases">
        <title>Genome of the entomopathogenic fungus Entomophthora muscae.</title>
        <authorList>
            <person name="Elya C."/>
            <person name="Lovett B.R."/>
            <person name="Lee E."/>
            <person name="Macias A.M."/>
            <person name="Hajek A.E."/>
            <person name="De Bivort B.L."/>
            <person name="Kasson M.T."/>
            <person name="De Fine Licht H.H."/>
            <person name="Stajich J.E."/>
        </authorList>
    </citation>
    <scope>NUCLEOTIDE SEQUENCE</scope>
    <source>
        <strain evidence="1">Berkeley</strain>
    </source>
</reference>
<gene>
    <name evidence="1" type="ORF">DSO57_1022669</name>
</gene>
<comment type="caution">
    <text evidence="1">The sequence shown here is derived from an EMBL/GenBank/DDBJ whole genome shotgun (WGS) entry which is preliminary data.</text>
</comment>
<evidence type="ECO:0000313" key="2">
    <source>
        <dbReference type="Proteomes" id="UP001165960"/>
    </source>
</evidence>
<organism evidence="1 2">
    <name type="scientific">Entomophthora muscae</name>
    <dbReference type="NCBI Taxonomy" id="34485"/>
    <lineage>
        <taxon>Eukaryota</taxon>
        <taxon>Fungi</taxon>
        <taxon>Fungi incertae sedis</taxon>
        <taxon>Zoopagomycota</taxon>
        <taxon>Entomophthoromycotina</taxon>
        <taxon>Entomophthoromycetes</taxon>
        <taxon>Entomophthorales</taxon>
        <taxon>Entomophthoraceae</taxon>
        <taxon>Entomophthora</taxon>
    </lineage>
</organism>
<proteinExistence type="predicted"/>
<protein>
    <submittedName>
        <fullName evidence="1">Uncharacterized protein</fullName>
    </submittedName>
</protein>